<dbReference type="InterPro" id="IPR009061">
    <property type="entry name" value="DNA-bd_dom_put_sf"/>
</dbReference>
<dbReference type="OrthoDB" id="1525365at2"/>
<comment type="caution">
    <text evidence="3">The sequence shown here is derived from an EMBL/GenBank/DDBJ whole genome shotgun (WGS) entry which is preliminary data.</text>
</comment>
<organism evidence="3 4">
    <name type="scientific">Qipengyuania oceanensis</name>
    <dbReference type="NCBI Taxonomy" id="1463597"/>
    <lineage>
        <taxon>Bacteria</taxon>
        <taxon>Pseudomonadati</taxon>
        <taxon>Pseudomonadota</taxon>
        <taxon>Alphaproteobacteria</taxon>
        <taxon>Sphingomonadales</taxon>
        <taxon>Erythrobacteraceae</taxon>
        <taxon>Qipengyuania</taxon>
    </lineage>
</organism>
<dbReference type="Proteomes" id="UP000445582">
    <property type="component" value="Unassembled WGS sequence"/>
</dbReference>
<dbReference type="SUPFAM" id="SSF46955">
    <property type="entry name" value="Putative DNA-binding domain"/>
    <property type="match status" value="1"/>
</dbReference>
<name>A0A844YIJ6_9SPHN</name>
<reference evidence="3 4" key="1">
    <citation type="submission" date="2019-12" db="EMBL/GenBank/DDBJ databases">
        <title>Genomic-based taxomic classification of the family Erythrobacteraceae.</title>
        <authorList>
            <person name="Xu L."/>
        </authorList>
    </citation>
    <scope>NUCLEOTIDE SEQUENCE [LARGE SCALE GENOMIC DNA]</scope>
    <source>
        <strain evidence="3 4">MCCC 1A09965</strain>
    </source>
</reference>
<evidence type="ECO:0000259" key="2">
    <source>
        <dbReference type="Pfam" id="PF12728"/>
    </source>
</evidence>
<sequence>MTDRIPPWSPYEGRTSLVSDGRTALTAAFADVVRVRAGFASHELPEIFSAPADDGENDAARDLVRHDAEHMTRMFVNGRIATFARPLGGGDVVAISPTAWEIDDPLNRFATDALNLDHWSEIESPPSHRIFIDRPQFDEWLAGLKPLGFLTSRQVEEIVDPQLRAQRAVAERRWKSELPQSASLESDKSYNKQGAGDPPGVGPLLLTVSEVSELIGRSTSTIYADVKKGAFPEGIKLGSSTRWKKTEVLAWIEEQAGKRGDR</sequence>
<dbReference type="Gene3D" id="1.10.238.160">
    <property type="match status" value="1"/>
</dbReference>
<gene>
    <name evidence="3" type="ORF">GRI48_12120</name>
</gene>
<dbReference type="RefSeq" id="WP_160676612.1">
    <property type="nucleotide sequence ID" value="NZ_WTYN01000003.1"/>
</dbReference>
<dbReference type="AlphaFoldDB" id="A0A844YIJ6"/>
<dbReference type="EMBL" id="WTYN01000003">
    <property type="protein sequence ID" value="MXO63757.1"/>
    <property type="molecule type" value="Genomic_DNA"/>
</dbReference>
<keyword evidence="4" id="KW-1185">Reference proteome</keyword>
<dbReference type="Pfam" id="PF12728">
    <property type="entry name" value="HTH_17"/>
    <property type="match status" value="1"/>
</dbReference>
<proteinExistence type="predicted"/>
<evidence type="ECO:0000313" key="4">
    <source>
        <dbReference type="Proteomes" id="UP000445582"/>
    </source>
</evidence>
<protein>
    <submittedName>
        <fullName evidence="3">Helix-turn-helix domain-containing protein</fullName>
    </submittedName>
</protein>
<dbReference type="InterPro" id="IPR041657">
    <property type="entry name" value="HTH_17"/>
</dbReference>
<accession>A0A844YIJ6</accession>
<evidence type="ECO:0000313" key="3">
    <source>
        <dbReference type="EMBL" id="MXO63757.1"/>
    </source>
</evidence>
<feature type="domain" description="Helix-turn-helix" evidence="2">
    <location>
        <begin position="205"/>
        <end position="255"/>
    </location>
</feature>
<feature type="region of interest" description="Disordered" evidence="1">
    <location>
        <begin position="180"/>
        <end position="201"/>
    </location>
</feature>
<evidence type="ECO:0000256" key="1">
    <source>
        <dbReference type="SAM" id="MobiDB-lite"/>
    </source>
</evidence>